<dbReference type="InterPro" id="IPR012910">
    <property type="entry name" value="Plug_dom"/>
</dbReference>
<evidence type="ECO:0000256" key="6">
    <source>
        <dbReference type="ARBA" id="ARBA00022729"/>
    </source>
</evidence>
<evidence type="ECO:0000313" key="19">
    <source>
        <dbReference type="Proteomes" id="UP000235916"/>
    </source>
</evidence>
<dbReference type="InterPro" id="IPR036942">
    <property type="entry name" value="Beta-barrel_TonB_sf"/>
</dbReference>
<reference evidence="18 19" key="1">
    <citation type="submission" date="2018-01" db="EMBL/GenBank/DDBJ databases">
        <title>Draft genome sequence of Paucibacter aquatile CR182 isolated from freshwater of the Nakdong River.</title>
        <authorList>
            <person name="Choi A."/>
            <person name="Chung E.J."/>
        </authorList>
    </citation>
    <scope>NUCLEOTIDE SEQUENCE [LARGE SCALE GENOMIC DNA]</scope>
    <source>
        <strain evidence="18 19">CR182</strain>
    </source>
</reference>
<comment type="caution">
    <text evidence="18">The sequence shown here is derived from an EMBL/GenBank/DDBJ whole genome shotgun (WGS) entry which is preliminary data.</text>
</comment>
<evidence type="ECO:0000256" key="15">
    <source>
        <dbReference type="SAM" id="SignalP"/>
    </source>
</evidence>
<keyword evidence="4 12" id="KW-1134">Transmembrane beta strand</keyword>
<evidence type="ECO:0000256" key="4">
    <source>
        <dbReference type="ARBA" id="ARBA00022452"/>
    </source>
</evidence>
<dbReference type="Pfam" id="PF07715">
    <property type="entry name" value="Plug"/>
    <property type="match status" value="1"/>
</dbReference>
<keyword evidence="6 15" id="KW-0732">Signal</keyword>
<keyword evidence="19" id="KW-1185">Reference proteome</keyword>
<comment type="similarity">
    <text evidence="2 12 14">Belongs to the TonB-dependent receptor family.</text>
</comment>
<dbReference type="SUPFAM" id="SSF56935">
    <property type="entry name" value="Porins"/>
    <property type="match status" value="1"/>
</dbReference>
<evidence type="ECO:0000256" key="5">
    <source>
        <dbReference type="ARBA" id="ARBA00022692"/>
    </source>
</evidence>
<evidence type="ECO:0000256" key="14">
    <source>
        <dbReference type="RuleBase" id="RU003357"/>
    </source>
</evidence>
<name>A0A2N8KX67_9BURK</name>
<dbReference type="GO" id="GO:0015889">
    <property type="term" value="P:cobalamin transport"/>
    <property type="evidence" value="ECO:0007669"/>
    <property type="project" value="TreeGrafter"/>
</dbReference>
<protein>
    <submittedName>
        <fullName evidence="18">TonB-dependent receptor</fullName>
    </submittedName>
</protein>
<feature type="domain" description="TonB-dependent receptor plug" evidence="17">
    <location>
        <begin position="71"/>
        <end position="176"/>
    </location>
</feature>
<keyword evidence="3 12" id="KW-0813">Transport</keyword>
<evidence type="ECO:0000256" key="1">
    <source>
        <dbReference type="ARBA" id="ARBA00004571"/>
    </source>
</evidence>
<keyword evidence="11 12" id="KW-0998">Cell outer membrane</keyword>
<dbReference type="Proteomes" id="UP000235916">
    <property type="component" value="Unassembled WGS sequence"/>
</dbReference>
<organism evidence="18 19">
    <name type="scientific">Kinneretia aquatilis</name>
    <dbReference type="NCBI Taxonomy" id="2070761"/>
    <lineage>
        <taxon>Bacteria</taxon>
        <taxon>Pseudomonadati</taxon>
        <taxon>Pseudomonadota</taxon>
        <taxon>Betaproteobacteria</taxon>
        <taxon>Burkholderiales</taxon>
        <taxon>Sphaerotilaceae</taxon>
        <taxon>Roseateles</taxon>
    </lineage>
</organism>
<evidence type="ECO:0000256" key="11">
    <source>
        <dbReference type="ARBA" id="ARBA00023237"/>
    </source>
</evidence>
<feature type="chain" id="PRO_5014989990" evidence="15">
    <location>
        <begin position="49"/>
        <end position="650"/>
    </location>
</feature>
<dbReference type="CDD" id="cd01347">
    <property type="entry name" value="ligand_gated_channel"/>
    <property type="match status" value="1"/>
</dbReference>
<evidence type="ECO:0000256" key="3">
    <source>
        <dbReference type="ARBA" id="ARBA00022448"/>
    </source>
</evidence>
<evidence type="ECO:0000259" key="16">
    <source>
        <dbReference type="Pfam" id="PF00593"/>
    </source>
</evidence>
<keyword evidence="10 18" id="KW-0675">Receptor</keyword>
<dbReference type="RefSeq" id="WP_102767976.1">
    <property type="nucleotide sequence ID" value="NZ_POSP01000003.1"/>
</dbReference>
<evidence type="ECO:0000256" key="9">
    <source>
        <dbReference type="ARBA" id="ARBA00023136"/>
    </source>
</evidence>
<evidence type="ECO:0000256" key="8">
    <source>
        <dbReference type="ARBA" id="ARBA00023077"/>
    </source>
</evidence>
<feature type="short sequence motif" description="TonB box" evidence="13">
    <location>
        <begin position="58"/>
        <end position="64"/>
    </location>
</feature>
<dbReference type="PROSITE" id="PS52016">
    <property type="entry name" value="TONB_DEPENDENT_REC_3"/>
    <property type="match status" value="1"/>
</dbReference>
<dbReference type="Gene3D" id="2.40.170.20">
    <property type="entry name" value="TonB-dependent receptor, beta-barrel domain"/>
    <property type="match status" value="1"/>
</dbReference>
<dbReference type="PANTHER" id="PTHR30069:SF53">
    <property type="entry name" value="COLICIN I RECEPTOR-RELATED"/>
    <property type="match status" value="1"/>
</dbReference>
<dbReference type="InterPro" id="IPR039426">
    <property type="entry name" value="TonB-dep_rcpt-like"/>
</dbReference>
<accession>A0A2N8KX67</accession>
<proteinExistence type="inferred from homology"/>
<feature type="signal peptide" evidence="15">
    <location>
        <begin position="1"/>
        <end position="48"/>
    </location>
</feature>
<gene>
    <name evidence="18" type="ORF">C1O66_11345</name>
</gene>
<comment type="subcellular location">
    <subcellularLocation>
        <location evidence="1 12">Cell outer membrane</location>
        <topology evidence="1 12">Multi-pass membrane protein</topology>
    </subcellularLocation>
</comment>
<dbReference type="Gene3D" id="2.170.130.10">
    <property type="entry name" value="TonB-dependent receptor, plug domain"/>
    <property type="match status" value="1"/>
</dbReference>
<feature type="domain" description="TonB-dependent receptor-like beta-barrel" evidence="16">
    <location>
        <begin position="239"/>
        <end position="620"/>
    </location>
</feature>
<dbReference type="InterPro" id="IPR000531">
    <property type="entry name" value="Beta-barrel_TonB"/>
</dbReference>
<sequence>MTSSVRPLARTQARAFLPAAPSSFAVRAQALPFALALLAMAIQGQAQAQGPGPNKLDSVVVTATRSPIRLSEVLTDLTVLTRADIERQAFGSLADLLRNSGCVEMVRNGGPGTTTSLFLRGADTRHTVVLVDGVRVDSQASGGTAWQGIPLSQIERVEVLKGPASAIYGSDAVGGVVQIFTRKGGPRLQAELGAGLGNLGTRKLDAGLTGSAGLLDFALSAAAERSDGFNSTIDSPSSFSYIADRDGWKNHNLKGRIGLQLNTAHRLEALALSSHSDAQYDGSKSSPDNDDHSIQDTRVAQLSWSAQWLPALQTQLSLAESTEKYETQPSVYLTETQLRNISLNGSYQIAKGQQLNFILERREDRLENPNLLSDNKIDKRRQHGLALGWLWNQDALSLQVHGRHDDDSQFGGVNTGTVAAGYVLASGLRLVSSVGTAFRAPTLFQRASEYSPDLSKPGIKPLDPERGRNLEFGLKYNTEHSEFSLTAYRNRIRDLIIYGAPGSCVNKRGCYQNVASARLQGLSLQGSTEIAGIRLSSTLDLQAPKNMSNDKLLARRARVYGTLRADTTVANWKLGAAVQSSGQRYDDAANSKPLAGYALLNLDAQYSLTRELRLQLNLDNAFNRSYQTAGGYAQAPRTVFVGLRYSPASL</sequence>
<dbReference type="InterPro" id="IPR010916">
    <property type="entry name" value="TonB_box_CS"/>
</dbReference>
<dbReference type="Pfam" id="PF00593">
    <property type="entry name" value="TonB_dep_Rec_b-barrel"/>
    <property type="match status" value="1"/>
</dbReference>
<dbReference type="OrthoDB" id="183532at2"/>
<dbReference type="GO" id="GO:0009279">
    <property type="term" value="C:cell outer membrane"/>
    <property type="evidence" value="ECO:0007669"/>
    <property type="project" value="UniProtKB-SubCell"/>
</dbReference>
<keyword evidence="5 12" id="KW-0812">Transmembrane</keyword>
<dbReference type="PROSITE" id="PS00430">
    <property type="entry name" value="TONB_DEPENDENT_REC_1"/>
    <property type="match status" value="1"/>
</dbReference>
<evidence type="ECO:0000256" key="12">
    <source>
        <dbReference type="PROSITE-ProRule" id="PRU01360"/>
    </source>
</evidence>
<dbReference type="GO" id="GO:0006811">
    <property type="term" value="P:monoatomic ion transport"/>
    <property type="evidence" value="ECO:0007669"/>
    <property type="project" value="UniProtKB-KW"/>
</dbReference>
<keyword evidence="7" id="KW-0406">Ion transport</keyword>
<keyword evidence="8 13" id="KW-0798">TonB box</keyword>
<evidence type="ECO:0000256" key="10">
    <source>
        <dbReference type="ARBA" id="ARBA00023170"/>
    </source>
</evidence>
<dbReference type="InterPro" id="IPR037066">
    <property type="entry name" value="Plug_dom_sf"/>
</dbReference>
<keyword evidence="9 12" id="KW-0472">Membrane</keyword>
<dbReference type="PANTHER" id="PTHR30069">
    <property type="entry name" value="TONB-DEPENDENT OUTER MEMBRANE RECEPTOR"/>
    <property type="match status" value="1"/>
</dbReference>
<evidence type="ECO:0000313" key="18">
    <source>
        <dbReference type="EMBL" id="PND38056.1"/>
    </source>
</evidence>
<dbReference type="EMBL" id="POSP01000003">
    <property type="protein sequence ID" value="PND38056.1"/>
    <property type="molecule type" value="Genomic_DNA"/>
</dbReference>
<evidence type="ECO:0000256" key="13">
    <source>
        <dbReference type="PROSITE-ProRule" id="PRU10143"/>
    </source>
</evidence>
<evidence type="ECO:0000256" key="7">
    <source>
        <dbReference type="ARBA" id="ARBA00023065"/>
    </source>
</evidence>
<dbReference type="AlphaFoldDB" id="A0A2N8KX67"/>
<evidence type="ECO:0000256" key="2">
    <source>
        <dbReference type="ARBA" id="ARBA00009810"/>
    </source>
</evidence>
<evidence type="ECO:0000259" key="17">
    <source>
        <dbReference type="Pfam" id="PF07715"/>
    </source>
</evidence>